<dbReference type="KEGG" id="lgo:JCM16774_0564"/>
<dbReference type="PANTHER" id="PTHR34295:SF1">
    <property type="entry name" value="BIOTIN TRANSPORTER BIOY"/>
    <property type="match status" value="1"/>
</dbReference>
<evidence type="ECO:0000256" key="2">
    <source>
        <dbReference type="PIRNR" id="PIRNR016661"/>
    </source>
</evidence>
<keyword evidence="2" id="KW-0813">Transport</keyword>
<dbReference type="Gene3D" id="1.10.1760.20">
    <property type="match status" value="1"/>
</dbReference>
<dbReference type="PIRSF" id="PIRSF016661">
    <property type="entry name" value="BioY"/>
    <property type="match status" value="1"/>
</dbReference>
<keyword evidence="3" id="KW-1133">Transmembrane helix</keyword>
<feature type="transmembrane region" description="Helical" evidence="3">
    <location>
        <begin position="48"/>
        <end position="66"/>
    </location>
</feature>
<feature type="transmembrane region" description="Helical" evidence="3">
    <location>
        <begin position="130"/>
        <end position="151"/>
    </location>
</feature>
<dbReference type="Pfam" id="PF02632">
    <property type="entry name" value="BioY"/>
    <property type="match status" value="1"/>
</dbReference>
<dbReference type="EMBL" id="AP019822">
    <property type="protein sequence ID" value="BBM35639.1"/>
    <property type="molecule type" value="Genomic_DNA"/>
</dbReference>
<sequence length="191" mass="20957">MNQNLLINNIVTVKNKHYAIAKNILLVLSGTIFIALMAQVKIFLPSTVIPVTGQTFAVMLIGLTYGKKLGTSTLISYITAGSLGLPVFANLKSGFPFFSPSGGFVIGFLFAAFICGYFADKGATKSYAKLIPVLLLAHFVLYFFGLLQFRLFFPGVNVFEKAFIPFIPGDIIKMVLMIGILPTVWKFVKEQ</sequence>
<feature type="transmembrane region" description="Helical" evidence="3">
    <location>
        <begin position="171"/>
        <end position="188"/>
    </location>
</feature>
<dbReference type="InterPro" id="IPR003784">
    <property type="entry name" value="BioY"/>
</dbReference>
<evidence type="ECO:0000313" key="5">
    <source>
        <dbReference type="Proteomes" id="UP000321606"/>
    </source>
</evidence>
<dbReference type="GO" id="GO:0005886">
    <property type="term" value="C:plasma membrane"/>
    <property type="evidence" value="ECO:0007669"/>
    <property type="project" value="UniProtKB-SubCell"/>
</dbReference>
<dbReference type="OrthoDB" id="9803495at2"/>
<feature type="transmembrane region" description="Helical" evidence="3">
    <location>
        <begin position="73"/>
        <end position="91"/>
    </location>
</feature>
<evidence type="ECO:0000256" key="1">
    <source>
        <dbReference type="ARBA" id="ARBA00010692"/>
    </source>
</evidence>
<dbReference type="PANTHER" id="PTHR34295">
    <property type="entry name" value="BIOTIN TRANSPORTER BIOY"/>
    <property type="match status" value="1"/>
</dbReference>
<evidence type="ECO:0000313" key="4">
    <source>
        <dbReference type="EMBL" id="BBM35639.1"/>
    </source>
</evidence>
<keyword evidence="3" id="KW-0812">Transmembrane</keyword>
<gene>
    <name evidence="4" type="ORF">JCM16774_0564</name>
</gene>
<keyword evidence="2 3" id="KW-0472">Membrane</keyword>
<evidence type="ECO:0000256" key="3">
    <source>
        <dbReference type="SAM" id="Phobius"/>
    </source>
</evidence>
<dbReference type="GO" id="GO:0015225">
    <property type="term" value="F:biotin transmembrane transporter activity"/>
    <property type="evidence" value="ECO:0007669"/>
    <property type="project" value="UniProtKB-UniRule"/>
</dbReference>
<dbReference type="RefSeq" id="WP_026737161.1">
    <property type="nucleotide sequence ID" value="NZ_AP019822.1"/>
</dbReference>
<feature type="transmembrane region" description="Helical" evidence="3">
    <location>
        <begin position="97"/>
        <end position="118"/>
    </location>
</feature>
<feature type="transmembrane region" description="Helical" evidence="3">
    <location>
        <begin position="24"/>
        <end position="42"/>
    </location>
</feature>
<reference evidence="4 5" key="1">
    <citation type="submission" date="2019-07" db="EMBL/GenBank/DDBJ databases">
        <title>Complete Genome Sequence of Leptotrichia goodfellowii Strain JCM 16774.</title>
        <authorList>
            <person name="Watanabe S."/>
            <person name="Cui L."/>
        </authorList>
    </citation>
    <scope>NUCLEOTIDE SEQUENCE [LARGE SCALE GENOMIC DNA]</scope>
    <source>
        <strain evidence="4 5">JCM16774</strain>
    </source>
</reference>
<accession>A0A510J8L1</accession>
<comment type="similarity">
    <text evidence="1 2">Belongs to the BioY family.</text>
</comment>
<dbReference type="STRING" id="714315.GCA_000516535_00564"/>
<keyword evidence="2" id="KW-1003">Cell membrane</keyword>
<dbReference type="AlphaFoldDB" id="A0A510J8L1"/>
<organism evidence="4 5">
    <name type="scientific">Pseudoleptotrichia goodfellowii</name>
    <dbReference type="NCBI Taxonomy" id="157692"/>
    <lineage>
        <taxon>Bacteria</taxon>
        <taxon>Fusobacteriati</taxon>
        <taxon>Fusobacteriota</taxon>
        <taxon>Fusobacteriia</taxon>
        <taxon>Fusobacteriales</taxon>
        <taxon>Leptotrichiaceae</taxon>
        <taxon>Pseudoleptotrichia</taxon>
    </lineage>
</organism>
<comment type="subcellular location">
    <subcellularLocation>
        <location evidence="2">Cell membrane</location>
        <topology evidence="2">Multi-pass membrane protein</topology>
    </subcellularLocation>
</comment>
<name>A0A510J8L1_9FUSO</name>
<dbReference type="Proteomes" id="UP000321606">
    <property type="component" value="Chromosome"/>
</dbReference>
<protein>
    <recommendedName>
        <fullName evidence="2">Biotin transporter</fullName>
    </recommendedName>
</protein>
<proteinExistence type="inferred from homology"/>